<keyword evidence="5" id="KW-0812">Transmembrane</keyword>
<dbReference type="Pfam" id="PF25390">
    <property type="entry name" value="WD40_RLD"/>
    <property type="match status" value="1"/>
</dbReference>
<evidence type="ECO:0000313" key="9">
    <source>
        <dbReference type="Proteomes" id="UP000186817"/>
    </source>
</evidence>
<keyword evidence="2" id="KW-0677">Repeat</keyword>
<name>A0A1Q9EVV9_SYMMI</name>
<feature type="compositionally biased region" description="Basic and acidic residues" evidence="4">
    <location>
        <begin position="559"/>
        <end position="572"/>
    </location>
</feature>
<dbReference type="InterPro" id="IPR000408">
    <property type="entry name" value="Reg_chr_condens"/>
</dbReference>
<protein>
    <submittedName>
        <fullName evidence="8">Putative E3 ubiquitin-protein ligase HERC4</fullName>
    </submittedName>
</protein>
<organism evidence="8 9">
    <name type="scientific">Symbiodinium microadriaticum</name>
    <name type="common">Dinoflagellate</name>
    <name type="synonym">Zooxanthella microadriatica</name>
    <dbReference type="NCBI Taxonomy" id="2951"/>
    <lineage>
        <taxon>Eukaryota</taxon>
        <taxon>Sar</taxon>
        <taxon>Alveolata</taxon>
        <taxon>Dinophyceae</taxon>
        <taxon>Suessiales</taxon>
        <taxon>Symbiodiniaceae</taxon>
        <taxon>Symbiodinium</taxon>
    </lineage>
</organism>
<keyword evidence="9" id="KW-1185">Reference proteome</keyword>
<feature type="transmembrane region" description="Helical" evidence="5">
    <location>
        <begin position="1007"/>
        <end position="1025"/>
    </location>
</feature>
<dbReference type="SUPFAM" id="SSF50985">
    <property type="entry name" value="RCC1/BLIP-II"/>
    <property type="match status" value="1"/>
</dbReference>
<evidence type="ECO:0000259" key="7">
    <source>
        <dbReference type="Pfam" id="PF25390"/>
    </source>
</evidence>
<dbReference type="Gene3D" id="2.130.10.30">
    <property type="entry name" value="Regulator of chromosome condensation 1/beta-lactamase-inhibitor protein II"/>
    <property type="match status" value="2"/>
</dbReference>
<feature type="repeat" description="RCC1" evidence="3">
    <location>
        <begin position="336"/>
        <end position="395"/>
    </location>
</feature>
<feature type="region of interest" description="Disordered" evidence="4">
    <location>
        <begin position="416"/>
        <end position="574"/>
    </location>
</feature>
<feature type="repeat" description="RCC1" evidence="3">
    <location>
        <begin position="396"/>
        <end position="462"/>
    </location>
</feature>
<feature type="compositionally biased region" description="Basic and acidic residues" evidence="4">
    <location>
        <begin position="1194"/>
        <end position="1207"/>
    </location>
</feature>
<evidence type="ECO:0000256" key="4">
    <source>
        <dbReference type="SAM" id="MobiDB-lite"/>
    </source>
</evidence>
<comment type="caution">
    <text evidence="8">The sequence shown here is derived from an EMBL/GenBank/DDBJ whole genome shotgun (WGS) entry which is preliminary data.</text>
</comment>
<feature type="repeat" description="RCC1" evidence="3">
    <location>
        <begin position="96"/>
        <end position="155"/>
    </location>
</feature>
<evidence type="ECO:0000313" key="8">
    <source>
        <dbReference type="EMBL" id="OLQ11594.1"/>
    </source>
</evidence>
<feature type="repeat" description="RCC1" evidence="3">
    <location>
        <begin position="36"/>
        <end position="95"/>
    </location>
</feature>
<keyword evidence="6" id="KW-0732">Signal</keyword>
<dbReference type="AlphaFoldDB" id="A0A1Q9EVV9"/>
<dbReference type="Proteomes" id="UP000186817">
    <property type="component" value="Unassembled WGS sequence"/>
</dbReference>
<keyword evidence="5" id="KW-0472">Membrane</keyword>
<dbReference type="InterPro" id="IPR051553">
    <property type="entry name" value="Ran_GTPase-activating"/>
</dbReference>
<feature type="compositionally biased region" description="Basic and acidic residues" evidence="4">
    <location>
        <begin position="416"/>
        <end position="426"/>
    </location>
</feature>
<dbReference type="Pfam" id="PF13540">
    <property type="entry name" value="RCC1_2"/>
    <property type="match status" value="2"/>
</dbReference>
<dbReference type="PROSITE" id="PS50012">
    <property type="entry name" value="RCC1_3"/>
    <property type="match status" value="7"/>
</dbReference>
<evidence type="ECO:0000256" key="3">
    <source>
        <dbReference type="PROSITE-ProRule" id="PRU00235"/>
    </source>
</evidence>
<evidence type="ECO:0000256" key="5">
    <source>
        <dbReference type="SAM" id="Phobius"/>
    </source>
</evidence>
<feature type="repeat" description="RCC1" evidence="3">
    <location>
        <begin position="276"/>
        <end position="335"/>
    </location>
</feature>
<dbReference type="InterPro" id="IPR058923">
    <property type="entry name" value="RCC1-like_dom"/>
</dbReference>
<evidence type="ECO:0000256" key="6">
    <source>
        <dbReference type="SAM" id="SignalP"/>
    </source>
</evidence>
<feature type="repeat" description="RCC1" evidence="3">
    <location>
        <begin position="156"/>
        <end position="215"/>
    </location>
</feature>
<dbReference type="InterPro" id="IPR009091">
    <property type="entry name" value="RCC1/BLIP-II"/>
</dbReference>
<feature type="domain" description="RCC1-like" evidence="7">
    <location>
        <begin position="129"/>
        <end position="439"/>
    </location>
</feature>
<keyword evidence="5" id="KW-1133">Transmembrane helix</keyword>
<proteinExistence type="predicted"/>
<feature type="compositionally biased region" description="Low complexity" evidence="4">
    <location>
        <begin position="437"/>
        <end position="558"/>
    </location>
</feature>
<dbReference type="PRINTS" id="PR00633">
    <property type="entry name" value="RCCNDNSATION"/>
</dbReference>
<feature type="transmembrane region" description="Helical" evidence="5">
    <location>
        <begin position="1164"/>
        <end position="1185"/>
    </location>
</feature>
<dbReference type="GO" id="GO:0005085">
    <property type="term" value="F:guanyl-nucleotide exchange factor activity"/>
    <property type="evidence" value="ECO:0007669"/>
    <property type="project" value="TreeGrafter"/>
</dbReference>
<feature type="region of interest" description="Disordered" evidence="4">
    <location>
        <begin position="1194"/>
        <end position="1214"/>
    </location>
</feature>
<sequence length="1250" mass="132543">MALTLLALICAAKAAAGEIEQVAVGEAHTCVRSSNGYVKCWGTNSYGSLGLGTTDHMGDGSSEMGDHLPAVALGTGRSAVDVVPGGWHTCARLDDGSVKCWGSNNQGQLGLGTTVQMGDGSNEMGDHLPAVALGTGRSAVEMAAGWGHNCARLDDGSVKCWGNNDNGQLGLGTTDDRGGGSSEMGDYLPAVALGTGRSAVEVAAGWYHICARLDDGTVKCWGRNTHGQLGLGTTDDRGDASSEMGDHLPAVALGTGRSAVEVAAGWGHTCARLDDGSVKCWGNNEYGQLGLGTTEHMGDGTSEMGDYLPAVALGAGRSAVEVAAGARHTCARLDDGSIKCWGRNAQGQLGLGNTDNMGDGSSEMGDHLPAVALGTGRSAVELAPSELHTCARLDDGSVKCWGYNYYGQLGLGTTDDRGDGSNEMGDHLPPVDIIMPTTTTTTSKTSTSSTTGTSSTSATGSTTTSSSTDSTTSTSTTSTSTSGSTSRTSSTSTTGTISTTTSSYTSTSTLTSTKSTLTITSSRSSSTTTTSTSTSASSVSQTSRTTTTRSVTTSTAATEEAREEQQRREDAKAAVNKIESETQVAVTDALTRLLGSLNGTGNASTGVLGEVPISTDAGDGKVVVYSPERLAESGEPATVSVDNSSATAEVPVGVLQQAQGLVGDGHLMLSVVVMNEELSEKFSTPPPATQEGLQEQQGPVTTLLSAPLVINIRDENGTVIDIGPLETPMTVQLEVKKRRLDQASKSARRKCAYWDEERAVWETNPTEIESIEDDEATPGLVRCRTRRMAIFSVVLEEFENTLKCSTLGQLLTADALASLSRTDWLLQMPTLVVMCFLFMSGLVLCYARCKDSQAEEELSREKRETMLEQGQDESTAAQTGCGRLAGKVRQLAQDCVGTMASVVKPERFINKCVREVLAYRTGLDSQSIRLIIPRDQIEDDGEEEPMHMVRSRGRLCTCPRRIQLRYRLSHLHTRMSHRLDLHQLLDINRTGKASVRMILHGSPLRRVIILFPAVHAYSVLFRLYAITPVAVRVSAIILKLLSAGFTNAIFFTTVTQQAVQGCNTDELSMEQGLARKFWVGLLSAVFGDLVLFVLLLIQKPSSKPNEAAKDKTTRLRRKRMLYWAASSCYGATCICYIMLFLANVQPKDATNWLQATGSSLVKDAVLMPTLTALALGSFTSLALCCRPELKERQRHPETMAAGRRDRGGSQACAPCARQRAASPEHAAKTPSRHHGHGVEGAVVAQAGNWL</sequence>
<keyword evidence="1" id="KW-0344">Guanine-nucleotide releasing factor</keyword>
<accession>A0A1Q9EVV9</accession>
<reference evidence="8 9" key="1">
    <citation type="submission" date="2016-02" db="EMBL/GenBank/DDBJ databases">
        <title>Genome analysis of coral dinoflagellate symbionts highlights evolutionary adaptations to a symbiotic lifestyle.</title>
        <authorList>
            <person name="Aranda M."/>
            <person name="Li Y."/>
            <person name="Liew Y.J."/>
            <person name="Baumgarten S."/>
            <person name="Simakov O."/>
            <person name="Wilson M."/>
            <person name="Piel J."/>
            <person name="Ashoor H."/>
            <person name="Bougouffa S."/>
            <person name="Bajic V.B."/>
            <person name="Ryu T."/>
            <person name="Ravasi T."/>
            <person name="Bayer T."/>
            <person name="Micklem G."/>
            <person name="Kim H."/>
            <person name="Bhak J."/>
            <person name="Lajeunesse T.C."/>
            <person name="Voolstra C.R."/>
        </authorList>
    </citation>
    <scope>NUCLEOTIDE SEQUENCE [LARGE SCALE GENOMIC DNA]</scope>
    <source>
        <strain evidence="8 9">CCMP2467</strain>
    </source>
</reference>
<feature type="signal peptide" evidence="6">
    <location>
        <begin position="1"/>
        <end position="16"/>
    </location>
</feature>
<dbReference type="EMBL" id="LSRX01000056">
    <property type="protein sequence ID" value="OLQ11594.1"/>
    <property type="molecule type" value="Genomic_DNA"/>
</dbReference>
<gene>
    <name evidence="8" type="primary">HERC4</name>
    <name evidence="8" type="ORF">AK812_SmicGene4472</name>
</gene>
<dbReference type="GO" id="GO:0005737">
    <property type="term" value="C:cytoplasm"/>
    <property type="evidence" value="ECO:0007669"/>
    <property type="project" value="TreeGrafter"/>
</dbReference>
<feature type="transmembrane region" description="Helical" evidence="5">
    <location>
        <begin position="1077"/>
        <end position="1097"/>
    </location>
</feature>
<feature type="repeat" description="RCC1" evidence="3">
    <location>
        <begin position="216"/>
        <end position="275"/>
    </location>
</feature>
<evidence type="ECO:0000256" key="2">
    <source>
        <dbReference type="ARBA" id="ARBA00022737"/>
    </source>
</evidence>
<dbReference type="OrthoDB" id="430911at2759"/>
<feature type="transmembrane region" description="Helical" evidence="5">
    <location>
        <begin position="1121"/>
        <end position="1144"/>
    </location>
</feature>
<dbReference type="PANTHER" id="PTHR45982">
    <property type="entry name" value="REGULATOR OF CHROMOSOME CONDENSATION"/>
    <property type="match status" value="1"/>
</dbReference>
<evidence type="ECO:0000256" key="1">
    <source>
        <dbReference type="ARBA" id="ARBA00022658"/>
    </source>
</evidence>
<dbReference type="PANTHER" id="PTHR45982:SF1">
    <property type="entry name" value="REGULATOR OF CHROMOSOME CONDENSATION"/>
    <property type="match status" value="1"/>
</dbReference>
<feature type="chain" id="PRO_5013385381" evidence="6">
    <location>
        <begin position="17"/>
        <end position="1250"/>
    </location>
</feature>